<accession>A0A4Z0QZK7</accession>
<organism evidence="2 3">
    <name type="scientific">Desulfosporosinus fructosivorans</name>
    <dbReference type="NCBI Taxonomy" id="2018669"/>
    <lineage>
        <taxon>Bacteria</taxon>
        <taxon>Bacillati</taxon>
        <taxon>Bacillota</taxon>
        <taxon>Clostridia</taxon>
        <taxon>Eubacteriales</taxon>
        <taxon>Desulfitobacteriaceae</taxon>
        <taxon>Desulfosporosinus</taxon>
    </lineage>
</organism>
<evidence type="ECO:0000259" key="1">
    <source>
        <dbReference type="Pfam" id="PF08241"/>
    </source>
</evidence>
<dbReference type="InterPro" id="IPR013216">
    <property type="entry name" value="Methyltransf_11"/>
</dbReference>
<dbReference type="GO" id="GO:0032259">
    <property type="term" value="P:methylation"/>
    <property type="evidence" value="ECO:0007669"/>
    <property type="project" value="UniProtKB-KW"/>
</dbReference>
<dbReference type="EMBL" id="SPQQ01000008">
    <property type="protein sequence ID" value="TGE36231.1"/>
    <property type="molecule type" value="Genomic_DNA"/>
</dbReference>
<dbReference type="PANTHER" id="PTHR43460">
    <property type="entry name" value="METHYLTRANSFERASE"/>
    <property type="match status" value="1"/>
</dbReference>
<dbReference type="InterPro" id="IPR029063">
    <property type="entry name" value="SAM-dependent_MTases_sf"/>
</dbReference>
<dbReference type="GO" id="GO:0008757">
    <property type="term" value="F:S-adenosylmethionine-dependent methyltransferase activity"/>
    <property type="evidence" value="ECO:0007669"/>
    <property type="project" value="InterPro"/>
</dbReference>
<evidence type="ECO:0000313" key="2">
    <source>
        <dbReference type="EMBL" id="TGE36231.1"/>
    </source>
</evidence>
<name>A0A4Z0QZK7_9FIRM</name>
<dbReference type="AlphaFoldDB" id="A0A4Z0QZK7"/>
<keyword evidence="2" id="KW-0808">Transferase</keyword>
<dbReference type="Pfam" id="PF08241">
    <property type="entry name" value="Methyltransf_11"/>
    <property type="match status" value="1"/>
</dbReference>
<reference evidence="2 3" key="1">
    <citation type="submission" date="2019-03" db="EMBL/GenBank/DDBJ databases">
        <title>Draft Genome Sequence of Desulfosporosinus fructosivorans Strain 63.6F, Isolated from Marine Sediment in the Baltic Sea.</title>
        <authorList>
            <person name="Hausmann B."/>
            <person name="Vandieken V."/>
            <person name="Pjevac P."/>
            <person name="Schreck K."/>
            <person name="Herbold C.W."/>
            <person name="Loy A."/>
        </authorList>
    </citation>
    <scope>NUCLEOTIDE SEQUENCE [LARGE SCALE GENOMIC DNA]</scope>
    <source>
        <strain evidence="2 3">63.6F</strain>
    </source>
</reference>
<dbReference type="OrthoDB" id="9772751at2"/>
<keyword evidence="3" id="KW-1185">Reference proteome</keyword>
<dbReference type="CDD" id="cd02440">
    <property type="entry name" value="AdoMet_MTases"/>
    <property type="match status" value="1"/>
</dbReference>
<dbReference type="RefSeq" id="WP_135549972.1">
    <property type="nucleotide sequence ID" value="NZ_SPQQ01000008.1"/>
</dbReference>
<keyword evidence="2" id="KW-0489">Methyltransferase</keyword>
<proteinExistence type="predicted"/>
<dbReference type="SUPFAM" id="SSF53335">
    <property type="entry name" value="S-adenosyl-L-methionine-dependent methyltransferases"/>
    <property type="match status" value="1"/>
</dbReference>
<sequence>MEYMKLKECWLSEEKRSFQGWDFSYIDKRKSDEPLPWNYDKIVRQYLNANSILLDMGTGGGEYLLTLNHPYCNIFATEAYPLNFELCRRTLIPLGIDVRQVFNDNYLPLENEMFDIIINRHAAFDINEVYRLLKPNGLFITQQVGGLNNKELSRFLINDFKEISSSEHALKNNLLLIEAKGLTILKSDECFPKLKFFDVGALVYFAKIIEWEFPNFSVDNCFKQLCLLQSIVEAQGFIESKEHRFVIVAQKEDVKPASHLSTIVSET</sequence>
<comment type="caution">
    <text evidence="2">The sequence shown here is derived from an EMBL/GenBank/DDBJ whole genome shotgun (WGS) entry which is preliminary data.</text>
</comment>
<protein>
    <submittedName>
        <fullName evidence="2">Class I SAM-dependent methyltransferase</fullName>
    </submittedName>
</protein>
<dbReference type="InterPro" id="IPR052939">
    <property type="entry name" value="23S_rRNA_MeTrnsfrase_RlmA"/>
</dbReference>
<gene>
    <name evidence="2" type="ORF">E4K67_19975</name>
</gene>
<feature type="domain" description="Methyltransferase type 11" evidence="1">
    <location>
        <begin position="54"/>
        <end position="140"/>
    </location>
</feature>
<dbReference type="Proteomes" id="UP000298460">
    <property type="component" value="Unassembled WGS sequence"/>
</dbReference>
<dbReference type="Gene3D" id="3.40.50.150">
    <property type="entry name" value="Vaccinia Virus protein VP39"/>
    <property type="match status" value="1"/>
</dbReference>
<evidence type="ECO:0000313" key="3">
    <source>
        <dbReference type="Proteomes" id="UP000298460"/>
    </source>
</evidence>
<dbReference type="PANTHER" id="PTHR43460:SF1">
    <property type="entry name" value="METHYLTRANSFERASE TYPE 11 DOMAIN-CONTAINING PROTEIN"/>
    <property type="match status" value="1"/>
</dbReference>